<dbReference type="Pfam" id="PF02272">
    <property type="entry name" value="DHHA1"/>
    <property type="match status" value="1"/>
</dbReference>
<dbReference type="NCBIfam" id="TIGR00644">
    <property type="entry name" value="recJ"/>
    <property type="match status" value="1"/>
</dbReference>
<dbReference type="Pfam" id="PF17768">
    <property type="entry name" value="RecJ_OB"/>
    <property type="match status" value="1"/>
</dbReference>
<evidence type="ECO:0000256" key="4">
    <source>
        <dbReference type="ARBA" id="ARBA00022801"/>
    </source>
</evidence>
<protein>
    <recommendedName>
        <fullName evidence="2">Single-stranded-DNA-specific exonuclease RecJ</fullName>
    </recommendedName>
</protein>
<evidence type="ECO:0000256" key="2">
    <source>
        <dbReference type="ARBA" id="ARBA00019841"/>
    </source>
</evidence>
<dbReference type="PANTHER" id="PTHR30255">
    <property type="entry name" value="SINGLE-STRANDED-DNA-SPECIFIC EXONUCLEASE RECJ"/>
    <property type="match status" value="1"/>
</dbReference>
<dbReference type="InterPro" id="IPR004610">
    <property type="entry name" value="RecJ"/>
</dbReference>
<dbReference type="PANTHER" id="PTHR30255:SF2">
    <property type="entry name" value="SINGLE-STRANDED-DNA-SPECIFIC EXONUCLEASE RECJ"/>
    <property type="match status" value="1"/>
</dbReference>
<evidence type="ECO:0000259" key="6">
    <source>
        <dbReference type="Pfam" id="PF01368"/>
    </source>
</evidence>
<dbReference type="GO" id="GO:0004527">
    <property type="term" value="F:exonuclease activity"/>
    <property type="evidence" value="ECO:0007669"/>
    <property type="project" value="UniProtKB-KW"/>
</dbReference>
<gene>
    <name evidence="10" type="primary">recJ</name>
    <name evidence="10" type="ORF">PACILC2_26410</name>
</gene>
<evidence type="ECO:0000259" key="8">
    <source>
        <dbReference type="Pfam" id="PF10141"/>
    </source>
</evidence>
<feature type="domain" description="DHHA1" evidence="7">
    <location>
        <begin position="355"/>
        <end position="448"/>
    </location>
</feature>
<dbReference type="Gene3D" id="3.90.1640.30">
    <property type="match status" value="1"/>
</dbReference>
<dbReference type="SUPFAM" id="SSF64182">
    <property type="entry name" value="DHH phosphoesterases"/>
    <property type="match status" value="1"/>
</dbReference>
<evidence type="ECO:0000259" key="9">
    <source>
        <dbReference type="Pfam" id="PF17768"/>
    </source>
</evidence>
<feature type="domain" description="Single-stranded-DNA-specific exonuclease RecJ C-terminal" evidence="8">
    <location>
        <begin position="577"/>
        <end position="738"/>
    </location>
</feature>
<dbReference type="Gene3D" id="3.10.310.30">
    <property type="match status" value="1"/>
</dbReference>
<dbReference type="InterPro" id="IPR041122">
    <property type="entry name" value="RecJ_OB"/>
</dbReference>
<evidence type="ECO:0000256" key="3">
    <source>
        <dbReference type="ARBA" id="ARBA00022722"/>
    </source>
</evidence>
<name>A0ABQ4N754_9BACL</name>
<evidence type="ECO:0000256" key="1">
    <source>
        <dbReference type="ARBA" id="ARBA00005915"/>
    </source>
</evidence>
<dbReference type="InterPro" id="IPR038763">
    <property type="entry name" value="DHH_sf"/>
</dbReference>
<dbReference type="InterPro" id="IPR051673">
    <property type="entry name" value="SSDNA_exonuclease_RecJ"/>
</dbReference>
<keyword evidence="5 10" id="KW-0269">Exonuclease</keyword>
<evidence type="ECO:0000313" key="10">
    <source>
        <dbReference type="EMBL" id="GIQ64073.1"/>
    </source>
</evidence>
<evidence type="ECO:0000259" key="7">
    <source>
        <dbReference type="Pfam" id="PF02272"/>
    </source>
</evidence>
<reference evidence="10 11" key="1">
    <citation type="submission" date="2021-04" db="EMBL/GenBank/DDBJ databases">
        <title>Draft genome sequence of Paenibacillus cisolokensis, LC2-13A.</title>
        <authorList>
            <person name="Uke A."/>
            <person name="Chhe C."/>
            <person name="Baramee S."/>
            <person name="Kosugi A."/>
        </authorList>
    </citation>
    <scope>NUCLEOTIDE SEQUENCE [LARGE SCALE GENOMIC DNA]</scope>
    <source>
        <strain evidence="10 11">LC2-13A</strain>
    </source>
</reference>
<comment type="similarity">
    <text evidence="1">Belongs to the RecJ family.</text>
</comment>
<dbReference type="Pfam" id="PF10141">
    <property type="entry name" value="ssDNA-exonuc_C"/>
    <property type="match status" value="1"/>
</dbReference>
<dbReference type="Proteomes" id="UP000680304">
    <property type="component" value="Unassembled WGS sequence"/>
</dbReference>
<keyword evidence="11" id="KW-1185">Reference proteome</keyword>
<keyword evidence="4" id="KW-0378">Hydrolase</keyword>
<keyword evidence="3" id="KW-0540">Nuclease</keyword>
<dbReference type="InterPro" id="IPR001667">
    <property type="entry name" value="DDH_dom"/>
</dbReference>
<dbReference type="EMBL" id="BOVJ01000079">
    <property type="protein sequence ID" value="GIQ64073.1"/>
    <property type="molecule type" value="Genomic_DNA"/>
</dbReference>
<accession>A0ABQ4N754</accession>
<feature type="domain" description="RecJ OB" evidence="9">
    <location>
        <begin position="464"/>
        <end position="570"/>
    </location>
</feature>
<proteinExistence type="inferred from homology"/>
<dbReference type="InterPro" id="IPR003156">
    <property type="entry name" value="DHHA1_dom"/>
</dbReference>
<organism evidence="10 11">
    <name type="scientific">Paenibacillus cisolokensis</name>
    <dbReference type="NCBI Taxonomy" id="1658519"/>
    <lineage>
        <taxon>Bacteria</taxon>
        <taxon>Bacillati</taxon>
        <taxon>Bacillota</taxon>
        <taxon>Bacilli</taxon>
        <taxon>Bacillales</taxon>
        <taxon>Paenibacillaceae</taxon>
        <taxon>Paenibacillus</taxon>
    </lineage>
</organism>
<dbReference type="Pfam" id="PF01368">
    <property type="entry name" value="DHH"/>
    <property type="match status" value="1"/>
</dbReference>
<sequence>MIKPKTRWDVGQWTPVQDERAAKLAAALKLPPLVARLLVARGVDEPEAARLFLEAGPEHMHDPYRLKGMEEAVERIRRSTAEGGKIRIYGDYDADGVSATSLLIRLFRRLGYDFDYYIPDRLKEGYGLNRPAIDQAAAAGVRLLLTVDTGMSAVDEVAYARELGMEVVVTDHHEPPEVLPEAHALINPKQPGCPYPFKGLAGAGVAFKLAHALTGEPPLELADVAALGTIADLMPLTGENRILVRCGLAQMRGGSVPGLRALAEKANVNLAAVTAADVAFGMAPRVNASGRLSHADHAVTLLTTERPEEAEEKAALLDGLNRERQKIVDAIVREAEEMWEARCDRARREGETAPPVIVLAGEGWNVGVIGIVASKLLEKHYKPTVILSVDGETGLCKGSARSIDGYDLHAALTSCAELFEHFGGHQAAAGMTLHRDRLAELERRLGEWALRTLTDEDWIPKTRVDLVCALEEASVETIEQLDRLQPFGADNPSPRVLIANVNVADRRTMGKDGKHLKLSLAGGGRLLDAVGFGMGGYAEQLAQGAYVSVIGELAMNEWNGNRRPQLLMKDLRVEQVQLFDLRGEREPLAALRAVLERTAARERSAAVLAATQAWAEAAAGAAQPEQGAENGTLSFYTFESMPAEGICCEELVLLGEPASGERLAAVLERCNGLEAVHAIYRQERASPGRTRRFPGREQFAKVYQLLRRAERLPERGLSERLAAMAGLPADTVEMMLDVLPNWHLSNGAKEAYM</sequence>
<dbReference type="InterPro" id="IPR018779">
    <property type="entry name" value="RecJ_C"/>
</dbReference>
<evidence type="ECO:0000256" key="5">
    <source>
        <dbReference type="ARBA" id="ARBA00022839"/>
    </source>
</evidence>
<feature type="domain" description="DDH" evidence="6">
    <location>
        <begin position="85"/>
        <end position="229"/>
    </location>
</feature>
<comment type="caution">
    <text evidence="10">The sequence shown here is derived from an EMBL/GenBank/DDBJ whole genome shotgun (WGS) entry which is preliminary data.</text>
</comment>
<evidence type="ECO:0000313" key="11">
    <source>
        <dbReference type="Proteomes" id="UP000680304"/>
    </source>
</evidence>